<evidence type="ECO:0000256" key="1">
    <source>
        <dbReference type="ARBA" id="ARBA00004651"/>
    </source>
</evidence>
<feature type="transmembrane region" description="Helical" evidence="9">
    <location>
        <begin position="67"/>
        <end position="86"/>
    </location>
</feature>
<dbReference type="PANTHER" id="PTHR11795:SF450">
    <property type="entry name" value="ABC TRANSPORTER PERMEASE PROTEIN"/>
    <property type="match status" value="1"/>
</dbReference>
<feature type="transmembrane region" description="Helical" evidence="9">
    <location>
        <begin position="257"/>
        <end position="277"/>
    </location>
</feature>
<evidence type="ECO:0000256" key="2">
    <source>
        <dbReference type="ARBA" id="ARBA00022448"/>
    </source>
</evidence>
<keyword evidence="3" id="KW-1003">Cell membrane</keyword>
<feature type="transmembrane region" description="Helical" evidence="9">
    <location>
        <begin position="41"/>
        <end position="61"/>
    </location>
</feature>
<feature type="transmembrane region" description="Helical" evidence="9">
    <location>
        <begin position="135"/>
        <end position="159"/>
    </location>
</feature>
<dbReference type="GO" id="GO:0022857">
    <property type="term" value="F:transmembrane transporter activity"/>
    <property type="evidence" value="ECO:0007669"/>
    <property type="project" value="InterPro"/>
</dbReference>
<evidence type="ECO:0000256" key="6">
    <source>
        <dbReference type="ARBA" id="ARBA00022989"/>
    </source>
</evidence>
<dbReference type="GO" id="GO:0005886">
    <property type="term" value="C:plasma membrane"/>
    <property type="evidence" value="ECO:0007669"/>
    <property type="project" value="UniProtKB-SubCell"/>
</dbReference>
<gene>
    <name evidence="10" type="ORF">GCM10010964_04710</name>
</gene>
<comment type="similarity">
    <text evidence="8">Belongs to the binding-protein-dependent transport system permease family. LivHM subfamily.</text>
</comment>
<dbReference type="EMBL" id="BMKS01000001">
    <property type="protein sequence ID" value="GGG19529.1"/>
    <property type="molecule type" value="Genomic_DNA"/>
</dbReference>
<dbReference type="Proteomes" id="UP000597507">
    <property type="component" value="Unassembled WGS sequence"/>
</dbReference>
<feature type="transmembrane region" description="Helical" evidence="9">
    <location>
        <begin position="6"/>
        <end position="29"/>
    </location>
</feature>
<evidence type="ECO:0000256" key="7">
    <source>
        <dbReference type="ARBA" id="ARBA00023136"/>
    </source>
</evidence>
<dbReference type="InterPro" id="IPR001851">
    <property type="entry name" value="ABC_transp_permease"/>
</dbReference>
<feature type="transmembrane region" description="Helical" evidence="9">
    <location>
        <begin position="188"/>
        <end position="214"/>
    </location>
</feature>
<keyword evidence="5" id="KW-0029">Amino-acid transport</keyword>
<feature type="transmembrane region" description="Helical" evidence="9">
    <location>
        <begin position="93"/>
        <end position="115"/>
    </location>
</feature>
<proteinExistence type="inferred from homology"/>
<evidence type="ECO:0000256" key="3">
    <source>
        <dbReference type="ARBA" id="ARBA00022475"/>
    </source>
</evidence>
<comment type="caution">
    <text evidence="10">The sequence shown here is derived from an EMBL/GenBank/DDBJ whole genome shotgun (WGS) entry which is preliminary data.</text>
</comment>
<keyword evidence="2" id="KW-0813">Transport</keyword>
<evidence type="ECO:0000256" key="8">
    <source>
        <dbReference type="ARBA" id="ARBA00037998"/>
    </source>
</evidence>
<dbReference type="CDD" id="cd06582">
    <property type="entry name" value="TM_PBP1_LivH_like"/>
    <property type="match status" value="1"/>
</dbReference>
<keyword evidence="7 9" id="KW-0472">Membrane</keyword>
<keyword evidence="6 9" id="KW-1133">Transmembrane helix</keyword>
<sequence>MLSYLLLSGLTTGSIYALVALGIVLVYKATGTINFAHGDQLMIAGFLAFTLHVLLGLPYLVALAGAVAGSFALGAVAAQVGFRAVLRTSLVNVVLATLGLAFVLKGFARLTWGGISDYLSFPPLVRPEPILIGDMVLLPQQLVVTAGALAVMGLFALFFRLTTIGKAMQATADNPRAARLVGIRVERIHLLAFAVGAAIAGAGATLMAPLTLLYPDIGFMLFIKGFAAAVLGGLTSLPGALVGGIAIGVVEALAAGYIHSSFLEVSAFVAIMATLVLRPRGLMGGPPPRRA</sequence>
<dbReference type="PANTHER" id="PTHR11795">
    <property type="entry name" value="BRANCHED-CHAIN AMINO ACID TRANSPORT SYSTEM PERMEASE PROTEIN LIVH"/>
    <property type="match status" value="1"/>
</dbReference>
<evidence type="ECO:0000313" key="11">
    <source>
        <dbReference type="Proteomes" id="UP000597507"/>
    </source>
</evidence>
<dbReference type="InterPro" id="IPR052157">
    <property type="entry name" value="BCAA_transport_permease"/>
</dbReference>
<evidence type="ECO:0000256" key="5">
    <source>
        <dbReference type="ARBA" id="ARBA00022970"/>
    </source>
</evidence>
<name>A0A8J3E9Z4_9PROT</name>
<dbReference type="RefSeq" id="WP_188898021.1">
    <property type="nucleotide sequence ID" value="NZ_BMKS01000001.1"/>
</dbReference>
<comment type="subcellular location">
    <subcellularLocation>
        <location evidence="1">Cell membrane</location>
        <topology evidence="1">Multi-pass membrane protein</topology>
    </subcellularLocation>
</comment>
<evidence type="ECO:0000256" key="9">
    <source>
        <dbReference type="SAM" id="Phobius"/>
    </source>
</evidence>
<dbReference type="GO" id="GO:0006865">
    <property type="term" value="P:amino acid transport"/>
    <property type="evidence" value="ECO:0007669"/>
    <property type="project" value="UniProtKB-KW"/>
</dbReference>
<protein>
    <submittedName>
        <fullName evidence="10">Branched-chain amino acid ABC transporter permease</fullName>
    </submittedName>
</protein>
<keyword evidence="11" id="KW-1185">Reference proteome</keyword>
<evidence type="ECO:0000256" key="4">
    <source>
        <dbReference type="ARBA" id="ARBA00022692"/>
    </source>
</evidence>
<evidence type="ECO:0000313" key="10">
    <source>
        <dbReference type="EMBL" id="GGG19529.1"/>
    </source>
</evidence>
<reference evidence="10 11" key="1">
    <citation type="journal article" date="2014" name="Int. J. Syst. Evol. Microbiol.">
        <title>Complete genome sequence of Corynebacterium casei LMG S-19264T (=DSM 44701T), isolated from a smear-ripened cheese.</title>
        <authorList>
            <consortium name="US DOE Joint Genome Institute (JGI-PGF)"/>
            <person name="Walter F."/>
            <person name="Albersmeier A."/>
            <person name="Kalinowski J."/>
            <person name="Ruckert C."/>
        </authorList>
    </citation>
    <scope>NUCLEOTIDE SEQUENCE [LARGE SCALE GENOMIC DNA]</scope>
    <source>
        <strain evidence="10 11">CGMCC 1.16330</strain>
    </source>
</reference>
<keyword evidence="4 9" id="KW-0812">Transmembrane</keyword>
<dbReference type="AlphaFoldDB" id="A0A8J3E9Z4"/>
<accession>A0A8J3E9Z4</accession>
<feature type="transmembrane region" description="Helical" evidence="9">
    <location>
        <begin position="226"/>
        <end position="250"/>
    </location>
</feature>
<dbReference type="Pfam" id="PF02653">
    <property type="entry name" value="BPD_transp_2"/>
    <property type="match status" value="1"/>
</dbReference>
<organism evidence="10 11">
    <name type="scientific">Caldovatus sediminis</name>
    <dbReference type="NCBI Taxonomy" id="2041189"/>
    <lineage>
        <taxon>Bacteria</taxon>
        <taxon>Pseudomonadati</taxon>
        <taxon>Pseudomonadota</taxon>
        <taxon>Alphaproteobacteria</taxon>
        <taxon>Acetobacterales</taxon>
        <taxon>Roseomonadaceae</taxon>
        <taxon>Caldovatus</taxon>
    </lineage>
</organism>